<dbReference type="Proteomes" id="UP000663836">
    <property type="component" value="Unassembled WGS sequence"/>
</dbReference>
<feature type="non-terminal residue" evidence="1">
    <location>
        <position position="1"/>
    </location>
</feature>
<protein>
    <submittedName>
        <fullName evidence="1">Uncharacterized protein</fullName>
    </submittedName>
</protein>
<gene>
    <name evidence="1" type="ORF">JBS370_LOCUS42006</name>
</gene>
<evidence type="ECO:0000313" key="2">
    <source>
        <dbReference type="Proteomes" id="UP000663836"/>
    </source>
</evidence>
<sequence>LLMNSTQLHIYVIDENNQAHTADFVRLCDVTPVRRINK</sequence>
<accession>A0A820LFJ8</accession>
<proteinExistence type="predicted"/>
<evidence type="ECO:0000313" key="1">
    <source>
        <dbReference type="EMBL" id="CAF4353755.1"/>
    </source>
</evidence>
<reference evidence="1" key="1">
    <citation type="submission" date="2021-02" db="EMBL/GenBank/DDBJ databases">
        <authorList>
            <person name="Nowell W R."/>
        </authorList>
    </citation>
    <scope>NUCLEOTIDE SEQUENCE</scope>
</reference>
<name>A0A820LFJ8_9BILA</name>
<dbReference type="EMBL" id="CAJOBD010051799">
    <property type="protein sequence ID" value="CAF4353755.1"/>
    <property type="molecule type" value="Genomic_DNA"/>
</dbReference>
<organism evidence="1 2">
    <name type="scientific">Rotaria sordida</name>
    <dbReference type="NCBI Taxonomy" id="392033"/>
    <lineage>
        <taxon>Eukaryota</taxon>
        <taxon>Metazoa</taxon>
        <taxon>Spiralia</taxon>
        <taxon>Gnathifera</taxon>
        <taxon>Rotifera</taxon>
        <taxon>Eurotatoria</taxon>
        <taxon>Bdelloidea</taxon>
        <taxon>Philodinida</taxon>
        <taxon>Philodinidae</taxon>
        <taxon>Rotaria</taxon>
    </lineage>
</organism>
<feature type="non-terminal residue" evidence="1">
    <location>
        <position position="38"/>
    </location>
</feature>
<dbReference type="AlphaFoldDB" id="A0A820LFJ8"/>
<comment type="caution">
    <text evidence="1">The sequence shown here is derived from an EMBL/GenBank/DDBJ whole genome shotgun (WGS) entry which is preliminary data.</text>
</comment>